<evidence type="ECO:0000313" key="4">
    <source>
        <dbReference type="Proteomes" id="UP001054801"/>
    </source>
</evidence>
<dbReference type="Proteomes" id="UP001054801">
    <property type="component" value="Chromosome"/>
</dbReference>
<evidence type="ECO:0000256" key="1">
    <source>
        <dbReference type="SAM" id="Phobius"/>
    </source>
</evidence>
<name>A0ABY3T0I2_9GAMM</name>
<evidence type="ECO:0000259" key="2">
    <source>
        <dbReference type="PROSITE" id="PS50234"/>
    </source>
</evidence>
<dbReference type="Pfam" id="PF13519">
    <property type="entry name" value="VWA_2"/>
    <property type="match status" value="1"/>
</dbReference>
<keyword evidence="1" id="KW-1133">Transmembrane helix</keyword>
<protein>
    <submittedName>
        <fullName evidence="3">VWA domain-containing protein</fullName>
    </submittedName>
</protein>
<dbReference type="SUPFAM" id="SSF53300">
    <property type="entry name" value="vWA-like"/>
    <property type="match status" value="1"/>
</dbReference>
<proteinExistence type="predicted"/>
<feature type="domain" description="VWFA" evidence="2">
    <location>
        <begin position="106"/>
        <end position="297"/>
    </location>
</feature>
<dbReference type="EMBL" id="CP091244">
    <property type="protein sequence ID" value="UJS24251.1"/>
    <property type="molecule type" value="Genomic_DNA"/>
</dbReference>
<accession>A0ABY3T0I2</accession>
<gene>
    <name evidence="3" type="ORF">L2Y54_20330</name>
</gene>
<sequence length="340" mass="37572">MNIDWLTPYLALIPVLLLLASTSLASTPLSHRSQRTQRSLSEVEGNTGSGVFLHPLAHLLPTTPEPQWQRHLQHALFTWLWLCLTVAIAQPVQRGAKLPDLPPERDILLLVDVSISMTLTDYTLDGQKRSRMEVLKTLLHDFANRLQGERLGMIVFAENPYLLVPLTRDPTLVQRQLQRLTPTLAGRVSAVGDAITLALKEAGKQPQRKPIFVLFTDADESIGRVDPEAAAALAAESKIPLYTIAIGSTAATMAGDTGGLAYQPVNLALLQTLSERTGAKTYQAGDAQAVEQALADITRQHQNAAEQTPRYEQQPLYHWLLLAGLLPLMLWQLWQRRANA</sequence>
<keyword evidence="1" id="KW-0472">Membrane</keyword>
<dbReference type="PANTHER" id="PTHR22550:SF18">
    <property type="entry name" value="VWFA DOMAIN-CONTAINING PROTEIN"/>
    <property type="match status" value="1"/>
</dbReference>
<keyword evidence="4" id="KW-1185">Reference proteome</keyword>
<dbReference type="InterPro" id="IPR050768">
    <property type="entry name" value="UPF0353/GerABKA_families"/>
</dbReference>
<evidence type="ECO:0000313" key="3">
    <source>
        <dbReference type="EMBL" id="UJS24251.1"/>
    </source>
</evidence>
<dbReference type="InterPro" id="IPR002035">
    <property type="entry name" value="VWF_A"/>
</dbReference>
<feature type="transmembrane region" description="Helical" evidence="1">
    <location>
        <begin position="316"/>
        <end position="334"/>
    </location>
</feature>
<dbReference type="Gene3D" id="3.40.50.410">
    <property type="entry name" value="von Willebrand factor, type A domain"/>
    <property type="match status" value="1"/>
</dbReference>
<dbReference type="PROSITE" id="PS50234">
    <property type="entry name" value="VWFA"/>
    <property type="match status" value="1"/>
</dbReference>
<keyword evidence="1" id="KW-0812">Transmembrane</keyword>
<reference evidence="3" key="1">
    <citation type="journal article" date="2022" name="Microorganisms">
        <title>Two New Species of Filamentous Sulfur Bacteria of the Genus Thiothrix, Thiothrix winogradskyi sp. nov. and 'Candidatus Thiothrix sulfatifontis' sp. nov.</title>
        <authorList>
            <person name="Ravin N.V."/>
            <person name="Rossetti S."/>
            <person name="Beletsky A.V."/>
            <person name="Kadnikov V.V."/>
            <person name="Rudenko T.S."/>
            <person name="Smolyakov D.D."/>
            <person name="Moskvitina M.I."/>
            <person name="Gureeva M.V."/>
            <person name="Mardanov A.V."/>
            <person name="Grabovich M.Y."/>
        </authorList>
    </citation>
    <scope>NUCLEOTIDE SEQUENCE</scope>
    <source>
        <strain evidence="3">CT3</strain>
    </source>
</reference>
<dbReference type="InterPro" id="IPR036465">
    <property type="entry name" value="vWFA_dom_sf"/>
</dbReference>
<dbReference type="PANTHER" id="PTHR22550">
    <property type="entry name" value="SPORE GERMINATION PROTEIN"/>
    <property type="match status" value="1"/>
</dbReference>
<organism evidence="3 4">
    <name type="scientific">Thiothrix winogradskyi</name>
    <dbReference type="NCBI Taxonomy" id="96472"/>
    <lineage>
        <taxon>Bacteria</taxon>
        <taxon>Pseudomonadati</taxon>
        <taxon>Pseudomonadota</taxon>
        <taxon>Gammaproteobacteria</taxon>
        <taxon>Thiotrichales</taxon>
        <taxon>Thiotrichaceae</taxon>
        <taxon>Thiothrix</taxon>
    </lineage>
</organism>
<dbReference type="RefSeq" id="WP_236498619.1">
    <property type="nucleotide sequence ID" value="NZ_CP091244.1"/>
</dbReference>
<dbReference type="SMART" id="SM00327">
    <property type="entry name" value="VWA"/>
    <property type="match status" value="1"/>
</dbReference>